<feature type="region of interest" description="Disordered" evidence="1">
    <location>
        <begin position="77"/>
        <end position="107"/>
    </location>
</feature>
<feature type="compositionally biased region" description="Low complexity" evidence="1">
    <location>
        <begin position="196"/>
        <end position="205"/>
    </location>
</feature>
<feature type="region of interest" description="Disordered" evidence="1">
    <location>
        <begin position="135"/>
        <end position="239"/>
    </location>
</feature>
<dbReference type="AlphaFoldDB" id="A0A433Q5D3"/>
<feature type="domain" description="Methyltransferase" evidence="2">
    <location>
        <begin position="330"/>
        <end position="412"/>
    </location>
</feature>
<feature type="compositionally biased region" description="Polar residues" evidence="1">
    <location>
        <begin position="225"/>
        <end position="238"/>
    </location>
</feature>
<dbReference type="InterPro" id="IPR029063">
    <property type="entry name" value="SAM-dependent_MTases_sf"/>
</dbReference>
<feature type="compositionally biased region" description="Polar residues" evidence="1">
    <location>
        <begin position="77"/>
        <end position="88"/>
    </location>
</feature>
<dbReference type="Proteomes" id="UP000274822">
    <property type="component" value="Unassembled WGS sequence"/>
</dbReference>
<dbReference type="Gene3D" id="3.40.50.150">
    <property type="entry name" value="Vaccinia Virus protein VP39"/>
    <property type="match status" value="1"/>
</dbReference>
<dbReference type="Pfam" id="PF13649">
    <property type="entry name" value="Methyltransf_25"/>
    <property type="match status" value="1"/>
</dbReference>
<dbReference type="EMBL" id="RBNJ01014287">
    <property type="protein sequence ID" value="RUS24993.1"/>
    <property type="molecule type" value="Genomic_DNA"/>
</dbReference>
<dbReference type="CDD" id="cd02440">
    <property type="entry name" value="AdoMet_MTases"/>
    <property type="match status" value="1"/>
</dbReference>
<reference evidence="3 4" key="1">
    <citation type="journal article" date="2018" name="New Phytol.">
        <title>Phylogenomics of Endogonaceae and evolution of mycorrhizas within Mucoromycota.</title>
        <authorList>
            <person name="Chang Y."/>
            <person name="Desiro A."/>
            <person name="Na H."/>
            <person name="Sandor L."/>
            <person name="Lipzen A."/>
            <person name="Clum A."/>
            <person name="Barry K."/>
            <person name="Grigoriev I.V."/>
            <person name="Martin F.M."/>
            <person name="Stajich J.E."/>
            <person name="Smith M.E."/>
            <person name="Bonito G."/>
            <person name="Spatafora J.W."/>
        </authorList>
    </citation>
    <scope>NUCLEOTIDE SEQUENCE [LARGE SCALE GENOMIC DNA]</scope>
    <source>
        <strain evidence="3 4">AD002</strain>
    </source>
</reference>
<dbReference type="InterPro" id="IPR041698">
    <property type="entry name" value="Methyltransf_25"/>
</dbReference>
<evidence type="ECO:0000256" key="1">
    <source>
        <dbReference type="SAM" id="MobiDB-lite"/>
    </source>
</evidence>
<evidence type="ECO:0000313" key="4">
    <source>
        <dbReference type="Proteomes" id="UP000274822"/>
    </source>
</evidence>
<proteinExistence type="predicted"/>
<protein>
    <recommendedName>
        <fullName evidence="2">Methyltransferase domain-containing protein</fullName>
    </recommendedName>
</protein>
<dbReference type="SUPFAM" id="SSF53335">
    <property type="entry name" value="S-adenosyl-L-methionine-dependent methyltransferases"/>
    <property type="match status" value="1"/>
</dbReference>
<evidence type="ECO:0000259" key="2">
    <source>
        <dbReference type="Pfam" id="PF13649"/>
    </source>
</evidence>
<organism evidence="3 4">
    <name type="scientific">Jimgerdemannia flammicorona</name>
    <dbReference type="NCBI Taxonomy" id="994334"/>
    <lineage>
        <taxon>Eukaryota</taxon>
        <taxon>Fungi</taxon>
        <taxon>Fungi incertae sedis</taxon>
        <taxon>Mucoromycota</taxon>
        <taxon>Mucoromycotina</taxon>
        <taxon>Endogonomycetes</taxon>
        <taxon>Endogonales</taxon>
        <taxon>Endogonaceae</taxon>
        <taxon>Jimgerdemannia</taxon>
    </lineage>
</organism>
<sequence>MSRGGPPPQKGKEEKRSTKLVAHPPLPTQIPPHQEHVVPKCPQMNYPYLKPDEVTEEQATDAQFAQPHVVVTDGNLNATQTKKSNPPSFRNVFSRKSKPRDPDSTSILTITTCSSESTLTTTSTALTIDSANARSAAFMDPSRDTKVNPAPRGARAGPPPQKEKHAGDGFFSKLKLSRKGSKGSMSSNDGQRALGQNQNQNQNQNHLPPQPDFYHRPSIDGAVRSGSTTTHSVGSNDQPDAWFHAAWSLASQPPNPLPSPPPPPCAPQVAGHYYYGLVPPPVPSPHTIPGSMPNKALKQRHMIPKMSFDGLVTSRFAAPIEDVLRRGASVLDIGCGSGSWIMDLATAYPTSRFLGIDISLVLLDDMPSNCSIQLVNNLQFPLPFPDNSFDFIRQHFNLAIPAKDWPTLLLELTVIQCFWELFNWYIEAANEMVIYVGWLELAESDMWLRRAGPTCERINQIVRSLLLSKDLDPLISRGLTTLLQDETEFISVNGSSASVPVGWDGRQGSQMKRNLLRFLSDIRPLVVAGPDVTESTVTDEEWDIILAKATLELAEGGQRCLLNWWIAYGRKPE</sequence>
<gene>
    <name evidence="3" type="ORF">BC938DRAFT_472771</name>
</gene>
<name>A0A433Q5D3_9FUNG</name>
<comment type="caution">
    <text evidence="3">The sequence shown here is derived from an EMBL/GenBank/DDBJ whole genome shotgun (WGS) entry which is preliminary data.</text>
</comment>
<evidence type="ECO:0000313" key="3">
    <source>
        <dbReference type="EMBL" id="RUS24993.1"/>
    </source>
</evidence>
<accession>A0A433Q5D3</accession>
<feature type="region of interest" description="Disordered" evidence="1">
    <location>
        <begin position="1"/>
        <end position="44"/>
    </location>
</feature>
<keyword evidence="4" id="KW-1185">Reference proteome</keyword>